<gene>
    <name evidence="1" type="ORF">EGT74_12135</name>
</gene>
<evidence type="ECO:0000313" key="1">
    <source>
        <dbReference type="EMBL" id="RPE14427.1"/>
    </source>
</evidence>
<keyword evidence="2" id="KW-1185">Reference proteome</keyword>
<sequence length="414" mass="45993">MNTNSTPYRPALIQANHWLEAARRLLDLDALAGAAAWKGLEQYVQPNLRRELHRSVESLVRKGEVMLGQVQDKSTPYRERLRAIETFKRAYCQVETLLDFYADALVTRTTPETTAILKACDYIAGHSMRTLLEPLRIPTPAVLTYIDKGMGASILKAGLRLWDDSENPVAAIKIVRHNLLRPTALIHEAGHQVAHLTGWNDELATALRLGLKKHGEDFANSWAAWASEIAADIFAFAHTGFASVAALHDVVDGASRDVFRYSPGDPHPISFLRVLIGTECCRQAFGEGVWDKMRSHWIQKHPVAAARPAAEKLIRASLPVLPEIVHLLLHFPLRGFRGKSISQCIDVMAVHPDSLERLAGTYGNAFYTSAPLLLQAPLARLAWNGYQVTTMPAKAAAYLQQQQAWMHLLGNSIQ</sequence>
<reference evidence="1 2" key="1">
    <citation type="submission" date="2018-11" db="EMBL/GenBank/DDBJ databases">
        <title>Chitinophaga lutea sp.nov., isolate from arsenic contaminated soil.</title>
        <authorList>
            <person name="Zong Y."/>
        </authorList>
    </citation>
    <scope>NUCLEOTIDE SEQUENCE [LARGE SCALE GENOMIC DNA]</scope>
    <source>
        <strain evidence="1 2">ZY74</strain>
    </source>
</reference>
<proteinExistence type="predicted"/>
<dbReference type="AlphaFoldDB" id="A0A3N4QEN7"/>
<protein>
    <submittedName>
        <fullName evidence="1">Uncharacterized protein</fullName>
    </submittedName>
</protein>
<dbReference type="Proteomes" id="UP000278351">
    <property type="component" value="Unassembled WGS sequence"/>
</dbReference>
<dbReference type="EMBL" id="RPDH01000001">
    <property type="protein sequence ID" value="RPE14427.1"/>
    <property type="molecule type" value="Genomic_DNA"/>
</dbReference>
<name>A0A3N4QEN7_9BACT</name>
<accession>A0A3N4QEN7</accession>
<dbReference type="OrthoDB" id="569152at2"/>
<evidence type="ECO:0000313" key="2">
    <source>
        <dbReference type="Proteomes" id="UP000278351"/>
    </source>
</evidence>
<organism evidence="1 2">
    <name type="scientific">Chitinophaga lutea</name>
    <dbReference type="NCBI Taxonomy" id="2488634"/>
    <lineage>
        <taxon>Bacteria</taxon>
        <taxon>Pseudomonadati</taxon>
        <taxon>Bacteroidota</taxon>
        <taxon>Chitinophagia</taxon>
        <taxon>Chitinophagales</taxon>
        <taxon>Chitinophagaceae</taxon>
        <taxon>Chitinophaga</taxon>
    </lineage>
</organism>
<comment type="caution">
    <text evidence="1">The sequence shown here is derived from an EMBL/GenBank/DDBJ whole genome shotgun (WGS) entry which is preliminary data.</text>
</comment>